<evidence type="ECO:0000259" key="1">
    <source>
        <dbReference type="PROSITE" id="PS51704"/>
    </source>
</evidence>
<dbReference type="InterPro" id="IPR017946">
    <property type="entry name" value="PLC-like_Pdiesterase_TIM-brl"/>
</dbReference>
<organism evidence="2 3">
    <name type="scientific">Haliea salexigens</name>
    <dbReference type="NCBI Taxonomy" id="287487"/>
    <lineage>
        <taxon>Bacteria</taxon>
        <taxon>Pseudomonadati</taxon>
        <taxon>Pseudomonadota</taxon>
        <taxon>Gammaproteobacteria</taxon>
        <taxon>Cellvibrionales</taxon>
        <taxon>Halieaceae</taxon>
        <taxon>Haliea</taxon>
    </lineage>
</organism>
<proteinExistence type="predicted"/>
<reference evidence="2 3" key="1">
    <citation type="journal article" date="2018" name="Nat. Biotechnol.">
        <title>A standardized bacterial taxonomy based on genome phylogeny substantially revises the tree of life.</title>
        <authorList>
            <person name="Parks D.H."/>
            <person name="Chuvochina M."/>
            <person name="Waite D.W."/>
            <person name="Rinke C."/>
            <person name="Skarshewski A."/>
            <person name="Chaumeil P.A."/>
            <person name="Hugenholtz P."/>
        </authorList>
    </citation>
    <scope>NUCLEOTIDE SEQUENCE [LARGE SCALE GENOMIC DNA]</scope>
    <source>
        <strain evidence="2">UBA9158</strain>
    </source>
</reference>
<dbReference type="Pfam" id="PF03009">
    <property type="entry name" value="GDPD"/>
    <property type="match status" value="1"/>
</dbReference>
<dbReference type="AlphaFoldDB" id="A0A3C1KJ27"/>
<evidence type="ECO:0000313" key="3">
    <source>
        <dbReference type="Proteomes" id="UP000259273"/>
    </source>
</evidence>
<dbReference type="GO" id="GO:0008081">
    <property type="term" value="F:phosphoric diester hydrolase activity"/>
    <property type="evidence" value="ECO:0007669"/>
    <property type="project" value="InterPro"/>
</dbReference>
<comment type="caution">
    <text evidence="2">The sequence shown here is derived from an EMBL/GenBank/DDBJ whole genome shotgun (WGS) entry which is preliminary data.</text>
</comment>
<evidence type="ECO:0000313" key="2">
    <source>
        <dbReference type="EMBL" id="HAN26615.1"/>
    </source>
</evidence>
<dbReference type="STRING" id="1121937.GCA_000423125_02299"/>
<dbReference type="GO" id="GO:0006629">
    <property type="term" value="P:lipid metabolic process"/>
    <property type="evidence" value="ECO:0007669"/>
    <property type="project" value="InterPro"/>
</dbReference>
<dbReference type="Proteomes" id="UP000259273">
    <property type="component" value="Unassembled WGS sequence"/>
</dbReference>
<dbReference type="Gene3D" id="3.20.20.190">
    <property type="entry name" value="Phosphatidylinositol (PI) phosphodiesterase"/>
    <property type="match status" value="1"/>
</dbReference>
<dbReference type="SUPFAM" id="SSF51695">
    <property type="entry name" value="PLC-like phosphodiesterases"/>
    <property type="match status" value="1"/>
</dbReference>
<dbReference type="InterPro" id="IPR030395">
    <property type="entry name" value="GP_PDE_dom"/>
</dbReference>
<dbReference type="PROSITE" id="PS51704">
    <property type="entry name" value="GP_PDE"/>
    <property type="match status" value="1"/>
</dbReference>
<dbReference type="EMBL" id="DMND01000047">
    <property type="protein sequence ID" value="HAN26615.1"/>
    <property type="molecule type" value="Genomic_DNA"/>
</dbReference>
<sequence length="278" mass="30444">MVPLLPTFRIIMPSISSLLNSLANQVWSISPGSRATLRGREVKLIAHRGAHGPGIAEENTAAAFAHCATAGVWAVETDIRLTADGHPVIYHDPHCGRLHGRHDLTIAHSTLAELRAAVPALVTLAELVDDFAGKVHLMLEVKESWRERPAYPQRIMDCLTGLEPVRDFHLLSLVPDHLEGFPDLPRAACVDVAWMNTGRIIAENAALGHGGLAGSFALLGRRRLQRLHAAGRTVGTGFVTRPGALRREVYRGADWIFTDHALRLQTLINHEQKGDRRG</sequence>
<accession>A0A3C1KJ27</accession>
<gene>
    <name evidence="2" type="ORF">DCP75_02615</name>
</gene>
<protein>
    <recommendedName>
        <fullName evidence="1">GP-PDE domain-containing protein</fullName>
    </recommendedName>
</protein>
<dbReference type="PANTHER" id="PTHR46211:SF1">
    <property type="entry name" value="GLYCEROPHOSPHODIESTER PHOSPHODIESTERASE, CYTOPLASMIC"/>
    <property type="match status" value="1"/>
</dbReference>
<dbReference type="PANTHER" id="PTHR46211">
    <property type="entry name" value="GLYCEROPHOSPHORYL DIESTER PHOSPHODIESTERASE"/>
    <property type="match status" value="1"/>
</dbReference>
<name>A0A3C1KJ27_9GAMM</name>
<feature type="domain" description="GP-PDE" evidence="1">
    <location>
        <begin position="42"/>
        <end position="278"/>
    </location>
</feature>